<reference evidence="1" key="1">
    <citation type="submission" date="2014-09" db="EMBL/GenBank/DDBJ databases">
        <authorList>
            <person name="Magalhaes I.L.F."/>
            <person name="Oliveira U."/>
            <person name="Santos F.R."/>
            <person name="Vidigal T.H.D.A."/>
            <person name="Brescovit A.D."/>
            <person name="Santos A.J."/>
        </authorList>
    </citation>
    <scope>NUCLEOTIDE SEQUENCE</scope>
    <source>
        <tissue evidence="1">Shoot tissue taken approximately 20 cm above the soil surface</tissue>
    </source>
</reference>
<dbReference type="AlphaFoldDB" id="A0A0A8Z1W1"/>
<evidence type="ECO:0000313" key="1">
    <source>
        <dbReference type="EMBL" id="JAD30725.1"/>
    </source>
</evidence>
<accession>A0A0A8Z1W1</accession>
<sequence>MASHDINEADALLKRFEGNMVFTMEVFGPNGRQGESKHKEITFQ</sequence>
<dbReference type="EMBL" id="GBRH01267170">
    <property type="protein sequence ID" value="JAD30725.1"/>
    <property type="molecule type" value="Transcribed_RNA"/>
</dbReference>
<protein>
    <submittedName>
        <fullName evidence="1">Uncharacterized protein</fullName>
    </submittedName>
</protein>
<proteinExistence type="predicted"/>
<name>A0A0A8Z1W1_ARUDO</name>
<reference evidence="1" key="2">
    <citation type="journal article" date="2015" name="Data Brief">
        <title>Shoot transcriptome of the giant reed, Arundo donax.</title>
        <authorList>
            <person name="Barrero R.A."/>
            <person name="Guerrero F.D."/>
            <person name="Moolhuijzen P."/>
            <person name="Goolsby J.A."/>
            <person name="Tidwell J."/>
            <person name="Bellgard S.E."/>
            <person name="Bellgard M.I."/>
        </authorList>
    </citation>
    <scope>NUCLEOTIDE SEQUENCE</scope>
    <source>
        <tissue evidence="1">Shoot tissue taken approximately 20 cm above the soil surface</tissue>
    </source>
</reference>
<organism evidence="1">
    <name type="scientific">Arundo donax</name>
    <name type="common">Giant reed</name>
    <name type="synonym">Donax arundinaceus</name>
    <dbReference type="NCBI Taxonomy" id="35708"/>
    <lineage>
        <taxon>Eukaryota</taxon>
        <taxon>Viridiplantae</taxon>
        <taxon>Streptophyta</taxon>
        <taxon>Embryophyta</taxon>
        <taxon>Tracheophyta</taxon>
        <taxon>Spermatophyta</taxon>
        <taxon>Magnoliopsida</taxon>
        <taxon>Liliopsida</taxon>
        <taxon>Poales</taxon>
        <taxon>Poaceae</taxon>
        <taxon>PACMAD clade</taxon>
        <taxon>Arundinoideae</taxon>
        <taxon>Arundineae</taxon>
        <taxon>Arundo</taxon>
    </lineage>
</organism>